<dbReference type="GO" id="GO:0005886">
    <property type="term" value="C:plasma membrane"/>
    <property type="evidence" value="ECO:0007669"/>
    <property type="project" value="TreeGrafter"/>
</dbReference>
<keyword evidence="2 4" id="KW-0472">Membrane</keyword>
<evidence type="ECO:0000256" key="3">
    <source>
        <dbReference type="SAM" id="MobiDB-lite"/>
    </source>
</evidence>
<protein>
    <submittedName>
        <fullName evidence="6">Peptidoglycan glycosyltransferase</fullName>
    </submittedName>
</protein>
<evidence type="ECO:0000313" key="6">
    <source>
        <dbReference type="EMBL" id="EJX04010.1"/>
    </source>
</evidence>
<feature type="compositionally biased region" description="Basic residues" evidence="3">
    <location>
        <begin position="20"/>
        <end position="32"/>
    </location>
</feature>
<feature type="compositionally biased region" description="Polar residues" evidence="3">
    <location>
        <begin position="9"/>
        <end position="19"/>
    </location>
</feature>
<feature type="region of interest" description="Disordered" evidence="3">
    <location>
        <begin position="1"/>
        <end position="42"/>
    </location>
</feature>
<dbReference type="PANTHER" id="PTHR30627:SF1">
    <property type="entry name" value="PEPTIDOGLYCAN D,D-TRANSPEPTIDASE FTSI"/>
    <property type="match status" value="1"/>
</dbReference>
<name>J9GUB1_9ZZZZ</name>
<feature type="transmembrane region" description="Helical" evidence="4">
    <location>
        <begin position="50"/>
        <end position="72"/>
    </location>
</feature>
<comment type="caution">
    <text evidence="6">The sequence shown here is derived from an EMBL/GenBank/DDBJ whole genome shotgun (WGS) entry which is preliminary data.</text>
</comment>
<dbReference type="GO" id="GO:0008658">
    <property type="term" value="F:penicillin binding"/>
    <property type="evidence" value="ECO:0007669"/>
    <property type="project" value="InterPro"/>
</dbReference>
<evidence type="ECO:0000256" key="4">
    <source>
        <dbReference type="SAM" id="Phobius"/>
    </source>
</evidence>
<evidence type="ECO:0000256" key="2">
    <source>
        <dbReference type="ARBA" id="ARBA00023136"/>
    </source>
</evidence>
<dbReference type="GO" id="GO:0016740">
    <property type="term" value="F:transferase activity"/>
    <property type="evidence" value="ECO:0007669"/>
    <property type="project" value="UniProtKB-KW"/>
</dbReference>
<organism evidence="6">
    <name type="scientific">gut metagenome</name>
    <dbReference type="NCBI Taxonomy" id="749906"/>
    <lineage>
        <taxon>unclassified sequences</taxon>
        <taxon>metagenomes</taxon>
        <taxon>organismal metagenomes</taxon>
    </lineage>
</organism>
<dbReference type="Gene3D" id="3.90.1310.10">
    <property type="entry name" value="Penicillin-binding protein 2a (Domain 2)"/>
    <property type="match status" value="1"/>
</dbReference>
<evidence type="ECO:0000259" key="5">
    <source>
        <dbReference type="Pfam" id="PF03717"/>
    </source>
</evidence>
<keyword evidence="6" id="KW-0808">Transferase</keyword>
<dbReference type="EMBL" id="AMCI01001953">
    <property type="protein sequence ID" value="EJX04010.1"/>
    <property type="molecule type" value="Genomic_DNA"/>
</dbReference>
<gene>
    <name evidence="6" type="ORF">EVA_07883</name>
</gene>
<evidence type="ECO:0000256" key="1">
    <source>
        <dbReference type="ARBA" id="ARBA00004370"/>
    </source>
</evidence>
<comment type="subcellular location">
    <subcellularLocation>
        <location evidence="1">Membrane</location>
    </subcellularLocation>
</comment>
<dbReference type="SUPFAM" id="SSF56519">
    <property type="entry name" value="Penicillin binding protein dimerisation domain"/>
    <property type="match status" value="1"/>
</dbReference>
<keyword evidence="4" id="KW-0812">Transmembrane</keyword>
<dbReference type="Pfam" id="PF03717">
    <property type="entry name" value="PBP_dimer"/>
    <property type="match status" value="1"/>
</dbReference>
<proteinExistence type="predicted"/>
<dbReference type="InterPro" id="IPR050515">
    <property type="entry name" value="Beta-lactam/transpept"/>
</dbReference>
<dbReference type="GO" id="GO:0071555">
    <property type="term" value="P:cell wall organization"/>
    <property type="evidence" value="ECO:0007669"/>
    <property type="project" value="TreeGrafter"/>
</dbReference>
<accession>J9GUB1</accession>
<sequence length="304" mass="34414">MRLHAFSVIGSQNPSTPKNVQKRKKTMNKRVQKTAGQAEKKNGISRSQKIKAYVLLFFFVLVVCPVLIARLYDLQVNKHDEFKIKVANQQLMDTSIKPQRGQIYDANGKVLAKSSIVWNVVADPSQIKAPRLTKNELQAFPDETEPEESRIRRREVRIAQTSSDLAQILNLEYEEIYNKLIDEERQYVVLAKQVDKPVADQIREYASTNKLTISVSSDTKREYPYGAFAASVLGFMHADGYGFYGLEKQYDDELAGTPGRLVSLRNNVGAEVANDSWQEYRPEDGNSLVLTLVDPDSGHCRKIS</sequence>
<reference evidence="6" key="1">
    <citation type="journal article" date="2012" name="PLoS ONE">
        <title>Gene sets for utilization of primary and secondary nutrition supplies in the distal gut of endangered iberian lynx.</title>
        <authorList>
            <person name="Alcaide M."/>
            <person name="Messina E."/>
            <person name="Richter M."/>
            <person name="Bargiela R."/>
            <person name="Peplies J."/>
            <person name="Huws S.A."/>
            <person name="Newbold C.J."/>
            <person name="Golyshin P.N."/>
            <person name="Simon M.A."/>
            <person name="Lopez G."/>
            <person name="Yakimov M.M."/>
            <person name="Ferrer M."/>
        </authorList>
    </citation>
    <scope>NUCLEOTIDE SEQUENCE</scope>
</reference>
<dbReference type="PANTHER" id="PTHR30627">
    <property type="entry name" value="PEPTIDOGLYCAN D,D-TRANSPEPTIDASE"/>
    <property type="match status" value="1"/>
</dbReference>
<feature type="domain" description="Penicillin-binding protein dimerisation" evidence="5">
    <location>
        <begin position="96"/>
        <end position="274"/>
    </location>
</feature>
<keyword evidence="4" id="KW-1133">Transmembrane helix</keyword>
<dbReference type="AlphaFoldDB" id="J9GUB1"/>
<dbReference type="InterPro" id="IPR005311">
    <property type="entry name" value="PBP_dimer"/>
</dbReference>
<dbReference type="InterPro" id="IPR036138">
    <property type="entry name" value="PBP_dimer_sf"/>
</dbReference>